<reference evidence="8" key="1">
    <citation type="journal article" date="2019" name="Int. J. Syst. Evol. Microbiol.">
        <title>The Global Catalogue of Microorganisms (GCM) 10K type strain sequencing project: providing services to taxonomists for standard genome sequencing and annotation.</title>
        <authorList>
            <consortium name="The Broad Institute Genomics Platform"/>
            <consortium name="The Broad Institute Genome Sequencing Center for Infectious Disease"/>
            <person name="Wu L."/>
            <person name="Ma J."/>
        </authorList>
    </citation>
    <scope>NUCLEOTIDE SEQUENCE [LARGE SCALE GENOMIC DNA]</scope>
    <source>
        <strain evidence="8">KACC 14058</strain>
    </source>
</reference>
<dbReference type="RefSeq" id="WP_390200167.1">
    <property type="nucleotide sequence ID" value="NZ_JBHSDV010000005.1"/>
</dbReference>
<comment type="caution">
    <text evidence="7">The sequence shown here is derived from an EMBL/GenBank/DDBJ whole genome shotgun (WGS) entry which is preliminary data.</text>
</comment>
<evidence type="ECO:0000256" key="1">
    <source>
        <dbReference type="ARBA" id="ARBA00004651"/>
    </source>
</evidence>
<gene>
    <name evidence="7" type="ORF">ACFOZ1_13670</name>
</gene>
<comment type="subcellular location">
    <subcellularLocation>
        <location evidence="1">Cell membrane</location>
        <topology evidence="1">Multi-pass membrane protein</topology>
    </subcellularLocation>
</comment>
<proteinExistence type="predicted"/>
<dbReference type="InterPro" id="IPR005538">
    <property type="entry name" value="LrgA/CidA"/>
</dbReference>
<dbReference type="EMBL" id="JBHSDV010000005">
    <property type="protein sequence ID" value="MFC4388845.1"/>
    <property type="molecule type" value="Genomic_DNA"/>
</dbReference>
<evidence type="ECO:0000256" key="6">
    <source>
        <dbReference type="SAM" id="Phobius"/>
    </source>
</evidence>
<dbReference type="PANTHER" id="PTHR33931">
    <property type="entry name" value="HOLIN-LIKE PROTEIN CIDA-RELATED"/>
    <property type="match status" value="1"/>
</dbReference>
<dbReference type="PANTHER" id="PTHR33931:SF2">
    <property type="entry name" value="HOLIN-LIKE PROTEIN CIDA"/>
    <property type="match status" value="1"/>
</dbReference>
<feature type="transmembrane region" description="Helical" evidence="6">
    <location>
        <begin position="91"/>
        <end position="110"/>
    </location>
</feature>
<keyword evidence="5 6" id="KW-0472">Membrane</keyword>
<sequence length="119" mass="13187">MKKVIKIVLQISVLFLFFYIGEWIQSSLSLIIPGSIIGMLLFLILLLTGIIPEKFIKDGLDLLLKDMPLFFIPVTVGIVNLLHVFAGKGLLMLGIALISTIIVIYTTGLLTQKIMGKEE</sequence>
<feature type="transmembrane region" description="Helical" evidence="6">
    <location>
        <begin position="63"/>
        <end position="85"/>
    </location>
</feature>
<organism evidence="7 8">
    <name type="scientific">Gracilibacillus marinus</name>
    <dbReference type="NCBI Taxonomy" id="630535"/>
    <lineage>
        <taxon>Bacteria</taxon>
        <taxon>Bacillati</taxon>
        <taxon>Bacillota</taxon>
        <taxon>Bacilli</taxon>
        <taxon>Bacillales</taxon>
        <taxon>Bacillaceae</taxon>
        <taxon>Gracilibacillus</taxon>
    </lineage>
</organism>
<evidence type="ECO:0000256" key="4">
    <source>
        <dbReference type="ARBA" id="ARBA00022989"/>
    </source>
</evidence>
<feature type="transmembrane region" description="Helical" evidence="6">
    <location>
        <begin position="7"/>
        <end position="24"/>
    </location>
</feature>
<keyword evidence="3 6" id="KW-0812">Transmembrane</keyword>
<feature type="transmembrane region" description="Helical" evidence="6">
    <location>
        <begin position="30"/>
        <end position="51"/>
    </location>
</feature>
<keyword evidence="4 6" id="KW-1133">Transmembrane helix</keyword>
<dbReference type="Proteomes" id="UP001595880">
    <property type="component" value="Unassembled WGS sequence"/>
</dbReference>
<protein>
    <submittedName>
        <fullName evidence="7">CidA/LrgA family protein</fullName>
    </submittedName>
</protein>
<evidence type="ECO:0000313" key="7">
    <source>
        <dbReference type="EMBL" id="MFC4388845.1"/>
    </source>
</evidence>
<evidence type="ECO:0000313" key="8">
    <source>
        <dbReference type="Proteomes" id="UP001595880"/>
    </source>
</evidence>
<evidence type="ECO:0000256" key="2">
    <source>
        <dbReference type="ARBA" id="ARBA00022475"/>
    </source>
</evidence>
<dbReference type="Pfam" id="PF03788">
    <property type="entry name" value="LrgA"/>
    <property type="match status" value="1"/>
</dbReference>
<name>A0ABV8VXY9_9BACI</name>
<evidence type="ECO:0000256" key="3">
    <source>
        <dbReference type="ARBA" id="ARBA00022692"/>
    </source>
</evidence>
<keyword evidence="2" id="KW-1003">Cell membrane</keyword>
<keyword evidence="8" id="KW-1185">Reference proteome</keyword>
<evidence type="ECO:0000256" key="5">
    <source>
        <dbReference type="ARBA" id="ARBA00023136"/>
    </source>
</evidence>
<accession>A0ABV8VXY9</accession>